<reference evidence="1" key="1">
    <citation type="journal article" date="2023" name="Mol. Biol. Evol.">
        <title>Third-Generation Sequencing Reveals the Adaptive Role of the Epigenome in Three Deep-Sea Polychaetes.</title>
        <authorList>
            <person name="Perez M."/>
            <person name="Aroh O."/>
            <person name="Sun Y."/>
            <person name="Lan Y."/>
            <person name="Juniper S.K."/>
            <person name="Young C.R."/>
            <person name="Angers B."/>
            <person name="Qian P.Y."/>
        </authorList>
    </citation>
    <scope>NUCLEOTIDE SEQUENCE</scope>
    <source>
        <strain evidence="1">P08H-3</strain>
    </source>
</reference>
<evidence type="ECO:0000313" key="2">
    <source>
        <dbReference type="Proteomes" id="UP001208570"/>
    </source>
</evidence>
<organism evidence="1 2">
    <name type="scientific">Paralvinella palmiformis</name>
    <dbReference type="NCBI Taxonomy" id="53620"/>
    <lineage>
        <taxon>Eukaryota</taxon>
        <taxon>Metazoa</taxon>
        <taxon>Spiralia</taxon>
        <taxon>Lophotrochozoa</taxon>
        <taxon>Annelida</taxon>
        <taxon>Polychaeta</taxon>
        <taxon>Sedentaria</taxon>
        <taxon>Canalipalpata</taxon>
        <taxon>Terebellida</taxon>
        <taxon>Terebelliformia</taxon>
        <taxon>Alvinellidae</taxon>
        <taxon>Paralvinella</taxon>
    </lineage>
</organism>
<dbReference type="Proteomes" id="UP001208570">
    <property type="component" value="Unassembled WGS sequence"/>
</dbReference>
<name>A0AAD9J0M9_9ANNE</name>
<dbReference type="AlphaFoldDB" id="A0AAD9J0M9"/>
<sequence length="376" mass="42777">VSLASVDAHTCSLYPLYPYGKDRGDKVEYGAGEIVELEASVKFYGTRKDQSSNVSIFFSKVNLQLENHGRVMYRNVDLTKEQDIYRMIVKDIEAIKETFTPNLVFIVTWKGLVGEYDSQKIKYRNWDSREEEYVFESANRLHIPEYSNIGIPGRLVQRANGNPINLENVTQISCRSCSVEQDTGRMTTFDGAQKLNIKKENRRYLISKRYQGDETGRRDQCKYRLKVITDGNGDVGWVSFSVGVHPGRIEKYKRNFAFSRNQTVITDFPYYEEITDNGQQLIVVVDKAVNGWIVRSITCQYTMTYNSANETTAVLLTLGPYYEGMAFGLCQNNNNNINDDDKRCTVPPKAGEVSAITATCSCPSKDKACNKRLNTM</sequence>
<accession>A0AAD9J0M9</accession>
<keyword evidence="2" id="KW-1185">Reference proteome</keyword>
<feature type="non-terminal residue" evidence="1">
    <location>
        <position position="1"/>
    </location>
</feature>
<comment type="caution">
    <text evidence="1">The sequence shown here is derived from an EMBL/GenBank/DDBJ whole genome shotgun (WGS) entry which is preliminary data.</text>
</comment>
<evidence type="ECO:0000313" key="1">
    <source>
        <dbReference type="EMBL" id="KAK2143882.1"/>
    </source>
</evidence>
<proteinExistence type="predicted"/>
<dbReference type="EMBL" id="JAODUP010000805">
    <property type="protein sequence ID" value="KAK2143882.1"/>
    <property type="molecule type" value="Genomic_DNA"/>
</dbReference>
<protein>
    <submittedName>
        <fullName evidence="1">Uncharacterized protein</fullName>
    </submittedName>
</protein>
<gene>
    <name evidence="1" type="ORF">LSH36_805g00008</name>
</gene>